<dbReference type="AlphaFoldDB" id="A0A2Z7BDR5"/>
<evidence type="ECO:0000256" key="4">
    <source>
        <dbReference type="RuleBase" id="RU003718"/>
    </source>
</evidence>
<evidence type="ECO:0000256" key="1">
    <source>
        <dbReference type="ARBA" id="ARBA00009995"/>
    </source>
</evidence>
<dbReference type="PANTHER" id="PTHR48044:SF29">
    <property type="entry name" value="GLYCOSYLTRANSFERASE"/>
    <property type="match status" value="1"/>
</dbReference>
<evidence type="ECO:0000256" key="3">
    <source>
        <dbReference type="ARBA" id="ARBA00022679"/>
    </source>
</evidence>
<keyword evidence="6" id="KW-1185">Reference proteome</keyword>
<evidence type="ECO:0000313" key="5">
    <source>
        <dbReference type="EMBL" id="KZV30097.1"/>
    </source>
</evidence>
<dbReference type="CDD" id="cd03784">
    <property type="entry name" value="GT1_Gtf-like"/>
    <property type="match status" value="1"/>
</dbReference>
<evidence type="ECO:0000256" key="2">
    <source>
        <dbReference type="ARBA" id="ARBA00022676"/>
    </source>
</evidence>
<comment type="similarity">
    <text evidence="1 4">Belongs to the UDP-glycosyltransferase family.</text>
</comment>
<dbReference type="EMBL" id="KV008751">
    <property type="protein sequence ID" value="KZV30097.1"/>
    <property type="molecule type" value="Genomic_DNA"/>
</dbReference>
<dbReference type="Gene3D" id="3.40.50.2000">
    <property type="entry name" value="Glycogen Phosphorylase B"/>
    <property type="match status" value="1"/>
</dbReference>
<dbReference type="GO" id="GO:0016138">
    <property type="term" value="P:glycoside biosynthetic process"/>
    <property type="evidence" value="ECO:0007669"/>
    <property type="project" value="UniProtKB-ARBA"/>
</dbReference>
<dbReference type="GO" id="GO:0008194">
    <property type="term" value="F:UDP-glycosyltransferase activity"/>
    <property type="evidence" value="ECO:0007669"/>
    <property type="project" value="InterPro"/>
</dbReference>
<dbReference type="Proteomes" id="UP000250235">
    <property type="component" value="Unassembled WGS sequence"/>
</dbReference>
<gene>
    <name evidence="5" type="ORF">F511_17142</name>
</gene>
<keyword evidence="3 4" id="KW-0808">Transferase</keyword>
<name>A0A2Z7BDR5_9LAMI</name>
<dbReference type="PROSITE" id="PS00375">
    <property type="entry name" value="UDPGT"/>
    <property type="match status" value="1"/>
</dbReference>
<evidence type="ECO:0000313" key="6">
    <source>
        <dbReference type="Proteomes" id="UP000250235"/>
    </source>
</evidence>
<dbReference type="OrthoDB" id="5835829at2759"/>
<dbReference type="PANTHER" id="PTHR48044">
    <property type="entry name" value="GLYCOSYLTRANSFERASE"/>
    <property type="match status" value="1"/>
</dbReference>
<sequence>MSLDEALPKGFIDRVGDRGLIVEGWAPQAKILTHSSVGGFVSHCGWSSILEAITYGVPVICMARKLDHPITSKLVVELGIGVEVRRDGEEFTRGEIAKAIKKVVVEEEGREIGRKVDTLRDEVRRKRDVEINAAVQRIVQLAQA</sequence>
<dbReference type="FunFam" id="3.40.50.2000:FF:000060">
    <property type="entry name" value="Glycosyltransferase"/>
    <property type="match status" value="1"/>
</dbReference>
<accession>A0A2Z7BDR5</accession>
<protein>
    <submittedName>
        <fullName evidence="5">Crocetin glucoside glucosyltransferase-like</fullName>
    </submittedName>
</protein>
<proteinExistence type="inferred from homology"/>
<dbReference type="Pfam" id="PF00201">
    <property type="entry name" value="UDPGT"/>
    <property type="match status" value="1"/>
</dbReference>
<dbReference type="SUPFAM" id="SSF53756">
    <property type="entry name" value="UDP-Glycosyltransferase/glycogen phosphorylase"/>
    <property type="match status" value="1"/>
</dbReference>
<reference evidence="5 6" key="1">
    <citation type="journal article" date="2015" name="Proc. Natl. Acad. Sci. U.S.A.">
        <title>The resurrection genome of Boea hygrometrica: A blueprint for survival of dehydration.</title>
        <authorList>
            <person name="Xiao L."/>
            <person name="Yang G."/>
            <person name="Zhang L."/>
            <person name="Yang X."/>
            <person name="Zhao S."/>
            <person name="Ji Z."/>
            <person name="Zhou Q."/>
            <person name="Hu M."/>
            <person name="Wang Y."/>
            <person name="Chen M."/>
            <person name="Xu Y."/>
            <person name="Jin H."/>
            <person name="Xiao X."/>
            <person name="Hu G."/>
            <person name="Bao F."/>
            <person name="Hu Y."/>
            <person name="Wan P."/>
            <person name="Li L."/>
            <person name="Deng X."/>
            <person name="Kuang T."/>
            <person name="Xiang C."/>
            <person name="Zhu J.K."/>
            <person name="Oliver M.J."/>
            <person name="He Y."/>
        </authorList>
    </citation>
    <scope>NUCLEOTIDE SEQUENCE [LARGE SCALE GENOMIC DNA]</scope>
    <source>
        <strain evidence="6">cv. XS01</strain>
    </source>
</reference>
<keyword evidence="2 4" id="KW-0328">Glycosyltransferase</keyword>
<dbReference type="InterPro" id="IPR035595">
    <property type="entry name" value="UDP_glycos_trans_CS"/>
</dbReference>
<dbReference type="InterPro" id="IPR002213">
    <property type="entry name" value="UDP_glucos_trans"/>
</dbReference>
<organism evidence="5 6">
    <name type="scientific">Dorcoceras hygrometricum</name>
    <dbReference type="NCBI Taxonomy" id="472368"/>
    <lineage>
        <taxon>Eukaryota</taxon>
        <taxon>Viridiplantae</taxon>
        <taxon>Streptophyta</taxon>
        <taxon>Embryophyta</taxon>
        <taxon>Tracheophyta</taxon>
        <taxon>Spermatophyta</taxon>
        <taxon>Magnoliopsida</taxon>
        <taxon>eudicotyledons</taxon>
        <taxon>Gunneridae</taxon>
        <taxon>Pentapetalae</taxon>
        <taxon>asterids</taxon>
        <taxon>lamiids</taxon>
        <taxon>Lamiales</taxon>
        <taxon>Gesneriaceae</taxon>
        <taxon>Didymocarpoideae</taxon>
        <taxon>Trichosporeae</taxon>
        <taxon>Loxocarpinae</taxon>
        <taxon>Dorcoceras</taxon>
    </lineage>
</organism>